<name>A0A7G3ZN23_9SACH</name>
<dbReference type="GeneID" id="59328175"/>
<sequence length="63" mass="6675">MSAMFGMPGVGAPGASAIPQPPKSRFQKFMESPLYTIVVNGTLFVAGVAFIQSPLMEMMAPQL</sequence>
<gene>
    <name evidence="2" type="ORF">HG536_0H02840</name>
</gene>
<dbReference type="InterPro" id="IPR020266">
    <property type="entry name" value="Tom6"/>
</dbReference>
<dbReference type="AlphaFoldDB" id="A0A7G3ZN23"/>
<keyword evidence="1" id="KW-0472">Membrane</keyword>
<evidence type="ECO:0000313" key="2">
    <source>
        <dbReference type="EMBL" id="QLL34909.1"/>
    </source>
</evidence>
<dbReference type="EMBL" id="CP059253">
    <property type="protein sequence ID" value="QLL34909.1"/>
    <property type="molecule type" value="Genomic_DNA"/>
</dbReference>
<dbReference type="Pfam" id="PF17112">
    <property type="entry name" value="Tom6"/>
    <property type="match status" value="1"/>
</dbReference>
<accession>A0A7G3ZN23</accession>
<dbReference type="KEGG" id="tgb:HG536_0H02840"/>
<protein>
    <recommendedName>
        <fullName evidence="4">Mitochondrial import receptor subunit TOM6</fullName>
    </recommendedName>
</protein>
<organism evidence="2 3">
    <name type="scientific">Torulaspora globosa</name>
    <dbReference type="NCBI Taxonomy" id="48254"/>
    <lineage>
        <taxon>Eukaryota</taxon>
        <taxon>Fungi</taxon>
        <taxon>Dikarya</taxon>
        <taxon>Ascomycota</taxon>
        <taxon>Saccharomycotina</taxon>
        <taxon>Saccharomycetes</taxon>
        <taxon>Saccharomycetales</taxon>
        <taxon>Saccharomycetaceae</taxon>
        <taxon>Torulaspora</taxon>
    </lineage>
</organism>
<dbReference type="Proteomes" id="UP000515788">
    <property type="component" value="Chromosome 8"/>
</dbReference>
<proteinExistence type="predicted"/>
<dbReference type="GO" id="GO:0030150">
    <property type="term" value="P:protein import into mitochondrial matrix"/>
    <property type="evidence" value="ECO:0007669"/>
    <property type="project" value="InterPro"/>
</dbReference>
<evidence type="ECO:0008006" key="4">
    <source>
        <dbReference type="Google" id="ProtNLM"/>
    </source>
</evidence>
<dbReference type="RefSeq" id="XP_037141583.1">
    <property type="nucleotide sequence ID" value="XM_037285687.1"/>
</dbReference>
<evidence type="ECO:0000313" key="3">
    <source>
        <dbReference type="Proteomes" id="UP000515788"/>
    </source>
</evidence>
<keyword evidence="1" id="KW-0812">Transmembrane</keyword>
<keyword evidence="3" id="KW-1185">Reference proteome</keyword>
<dbReference type="OrthoDB" id="3991365at2759"/>
<keyword evidence="1" id="KW-1133">Transmembrane helix</keyword>
<evidence type="ECO:0000256" key="1">
    <source>
        <dbReference type="SAM" id="Phobius"/>
    </source>
</evidence>
<reference evidence="2 3" key="1">
    <citation type="submission" date="2020-06" db="EMBL/GenBank/DDBJ databases">
        <title>The yeast mating-type switching endonuclease HO is a domesticated member of an unorthodox homing genetic element family.</title>
        <authorList>
            <person name="Coughlan A.Y."/>
            <person name="Lombardi L."/>
            <person name="Braun-Galleani S."/>
            <person name="Martos A.R."/>
            <person name="Galeote V."/>
            <person name="Bigey F."/>
            <person name="Dequin S."/>
            <person name="Byrne K.P."/>
            <person name="Wolfe K.H."/>
        </authorList>
    </citation>
    <scope>NUCLEOTIDE SEQUENCE [LARGE SCALE GENOMIC DNA]</scope>
    <source>
        <strain evidence="2 3">CBS764</strain>
    </source>
</reference>
<feature type="transmembrane region" description="Helical" evidence="1">
    <location>
        <begin position="33"/>
        <end position="51"/>
    </location>
</feature>
<dbReference type="GO" id="GO:0005742">
    <property type="term" value="C:mitochondrial outer membrane translocase complex"/>
    <property type="evidence" value="ECO:0007669"/>
    <property type="project" value="InterPro"/>
</dbReference>